<dbReference type="PROSITE" id="PS51736">
    <property type="entry name" value="RECOMBINASES_3"/>
    <property type="match status" value="1"/>
</dbReference>
<dbReference type="InterPro" id="IPR006120">
    <property type="entry name" value="Resolvase_HTH_dom"/>
</dbReference>
<dbReference type="InterPro" id="IPR036162">
    <property type="entry name" value="Resolvase-like_N_sf"/>
</dbReference>
<dbReference type="SUPFAM" id="SSF53041">
    <property type="entry name" value="Resolvase-like"/>
    <property type="match status" value="1"/>
</dbReference>
<reference evidence="7 8" key="1">
    <citation type="submission" date="2017-07" db="EMBL/GenBank/DDBJ databases">
        <title>Virgibacillus sp. LM2416.</title>
        <authorList>
            <person name="Tak E.J."/>
            <person name="Bae J.-W."/>
        </authorList>
    </citation>
    <scope>NUCLEOTIDE SEQUENCE [LARGE SCALE GENOMIC DNA]</scope>
    <source>
        <strain evidence="7 8">LM2416</strain>
    </source>
</reference>
<proteinExistence type="inferred from homology"/>
<organism evidence="7 8">
    <name type="scientific">Virgibacillus phasianinus</name>
    <dbReference type="NCBI Taxonomy" id="2017483"/>
    <lineage>
        <taxon>Bacteria</taxon>
        <taxon>Bacillati</taxon>
        <taxon>Bacillota</taxon>
        <taxon>Bacilli</taxon>
        <taxon>Bacillales</taxon>
        <taxon>Bacillaceae</taxon>
        <taxon>Virgibacillus</taxon>
    </lineage>
</organism>
<evidence type="ECO:0000256" key="2">
    <source>
        <dbReference type="ARBA" id="ARBA00022908"/>
    </source>
</evidence>
<comment type="similarity">
    <text evidence="1">Belongs to the site-specific recombinase resolvase family.</text>
</comment>
<keyword evidence="4" id="KW-0233">DNA recombination</keyword>
<dbReference type="PANTHER" id="PTHR30461:SF26">
    <property type="entry name" value="RESOLVASE HOMOLOG YNEB"/>
    <property type="match status" value="1"/>
</dbReference>
<dbReference type="KEGG" id="vil:CFK37_03745"/>
<evidence type="ECO:0000256" key="5">
    <source>
        <dbReference type="PIRSR" id="PIRSR606118-50"/>
    </source>
</evidence>
<evidence type="ECO:0000256" key="1">
    <source>
        <dbReference type="ARBA" id="ARBA00009913"/>
    </source>
</evidence>
<accession>A0A220TZU5</accession>
<feature type="domain" description="Resolvase/invertase-type recombinase catalytic" evidence="6">
    <location>
        <begin position="2"/>
        <end position="138"/>
    </location>
</feature>
<dbReference type="EMBL" id="CP022315">
    <property type="protein sequence ID" value="ASK61347.1"/>
    <property type="molecule type" value="Genomic_DNA"/>
</dbReference>
<dbReference type="GO" id="GO:0003677">
    <property type="term" value="F:DNA binding"/>
    <property type="evidence" value="ECO:0007669"/>
    <property type="project" value="UniProtKB-KW"/>
</dbReference>
<keyword evidence="8" id="KW-1185">Reference proteome</keyword>
<dbReference type="OrthoDB" id="9797501at2"/>
<dbReference type="PANTHER" id="PTHR30461">
    <property type="entry name" value="DNA-INVERTASE FROM LAMBDOID PROPHAGE"/>
    <property type="match status" value="1"/>
</dbReference>
<evidence type="ECO:0000256" key="4">
    <source>
        <dbReference type="ARBA" id="ARBA00023172"/>
    </source>
</evidence>
<dbReference type="GO" id="GO:0000150">
    <property type="term" value="F:DNA strand exchange activity"/>
    <property type="evidence" value="ECO:0007669"/>
    <property type="project" value="InterPro"/>
</dbReference>
<evidence type="ECO:0000313" key="8">
    <source>
        <dbReference type="Proteomes" id="UP000198312"/>
    </source>
</evidence>
<dbReference type="PROSITE" id="PS00398">
    <property type="entry name" value="RECOMBINASES_2"/>
    <property type="match status" value="1"/>
</dbReference>
<dbReference type="AlphaFoldDB" id="A0A220TZU5"/>
<feature type="active site" description="O-(5'-phospho-DNA)-serine intermediate" evidence="5">
    <location>
        <position position="10"/>
    </location>
</feature>
<keyword evidence="3" id="KW-0238">DNA-binding</keyword>
<dbReference type="GO" id="GO:0015074">
    <property type="term" value="P:DNA integration"/>
    <property type="evidence" value="ECO:0007669"/>
    <property type="project" value="UniProtKB-KW"/>
</dbReference>
<evidence type="ECO:0000256" key="3">
    <source>
        <dbReference type="ARBA" id="ARBA00023125"/>
    </source>
</evidence>
<dbReference type="InterPro" id="IPR006119">
    <property type="entry name" value="Resolv_N"/>
</dbReference>
<dbReference type="SMART" id="SM00857">
    <property type="entry name" value="Resolvase"/>
    <property type="match status" value="1"/>
</dbReference>
<evidence type="ECO:0000313" key="7">
    <source>
        <dbReference type="EMBL" id="ASK61347.1"/>
    </source>
</evidence>
<name>A0A220TZU5_9BACI</name>
<dbReference type="Proteomes" id="UP000198312">
    <property type="component" value="Chromosome"/>
</dbReference>
<dbReference type="Gene3D" id="3.40.50.1390">
    <property type="entry name" value="Resolvase, N-terminal catalytic domain"/>
    <property type="match status" value="1"/>
</dbReference>
<evidence type="ECO:0000259" key="6">
    <source>
        <dbReference type="PROSITE" id="PS51736"/>
    </source>
</evidence>
<dbReference type="Pfam" id="PF02796">
    <property type="entry name" value="HTH_7"/>
    <property type="match status" value="1"/>
</dbReference>
<sequence length="204" mass="23717">MLKYGYARVSCVDQNLDRQRSSLKEEGCEMIWEEKMSGATTNRPVLHDLLDKVSKGDIIVVQSLDRISRSTVDLLQLVDELKDQSVSLRSIKDSWFDMTDENPFSGFLLTVMSGLSEYERKMIRMRQQEGIKQAKFKGKFKGRVKKYTEKHPGMNHAIELYEKGDRTVKEICAITKVGRSSFYRGLKKREEQQYVSGKKEKMTW</sequence>
<keyword evidence="2" id="KW-0229">DNA integration</keyword>
<dbReference type="InterPro" id="IPR050639">
    <property type="entry name" value="SSR_resolvase"/>
</dbReference>
<protein>
    <submittedName>
        <fullName evidence="7">Resolvase</fullName>
    </submittedName>
</protein>
<gene>
    <name evidence="7" type="ORF">CFK37_03745</name>
</gene>
<dbReference type="Pfam" id="PF00239">
    <property type="entry name" value="Resolvase"/>
    <property type="match status" value="1"/>
</dbReference>
<dbReference type="InterPro" id="IPR006118">
    <property type="entry name" value="Recombinase_CS"/>
</dbReference>
<dbReference type="CDD" id="cd03768">
    <property type="entry name" value="SR_ResInv"/>
    <property type="match status" value="1"/>
</dbReference>